<name>A0A401UU82_9CLOT</name>
<comment type="caution">
    <text evidence="1">The sequence shown here is derived from an EMBL/GenBank/DDBJ whole genome shotgun (WGS) entry which is preliminary data.</text>
</comment>
<dbReference type="SUPFAM" id="SSF46689">
    <property type="entry name" value="Homeodomain-like"/>
    <property type="match status" value="1"/>
</dbReference>
<proteinExistence type="predicted"/>
<dbReference type="Gene3D" id="1.10.10.60">
    <property type="entry name" value="Homeodomain-like"/>
    <property type="match status" value="1"/>
</dbReference>
<evidence type="ECO:0000313" key="1">
    <source>
        <dbReference type="EMBL" id="GCD13097.1"/>
    </source>
</evidence>
<evidence type="ECO:0000313" key="2">
    <source>
        <dbReference type="Proteomes" id="UP000287872"/>
    </source>
</evidence>
<dbReference type="Proteomes" id="UP000287872">
    <property type="component" value="Unassembled WGS sequence"/>
</dbReference>
<keyword evidence="2" id="KW-1185">Reference proteome</keyword>
<dbReference type="AlphaFoldDB" id="A0A401UU82"/>
<dbReference type="RefSeq" id="WP_125006337.1">
    <property type="nucleotide sequence ID" value="NZ_BHYK01000057.1"/>
</dbReference>
<sequence>MAGRKVTFDTEKAIKLLKEGFKQKDIAKELNIKESTLKMFFKRKAGGKLKKIKEQRKVKSSNEFELEHSNFLNVNDLKEIREEKSYGILPNESIGDYAFLMMNIQSYKLSKNHKKLIFDENRGIRTYGVPKSY</sequence>
<dbReference type="EMBL" id="BHYK01000057">
    <property type="protein sequence ID" value="GCD13097.1"/>
    <property type="molecule type" value="Genomic_DNA"/>
</dbReference>
<reference evidence="1 2" key="1">
    <citation type="submission" date="2018-11" db="EMBL/GenBank/DDBJ databases">
        <title>Genome sequencing and assembly of Clostridium tagluense strain A121.</title>
        <authorList>
            <person name="Murakami T."/>
            <person name="Segawa T."/>
            <person name="Shcherbakova V.A."/>
            <person name="Mori H."/>
            <person name="Yoshimura Y."/>
        </authorList>
    </citation>
    <scope>NUCLEOTIDE SEQUENCE [LARGE SCALE GENOMIC DNA]</scope>
    <source>
        <strain evidence="1 2">A121</strain>
    </source>
</reference>
<organism evidence="1 2">
    <name type="scientific">Clostridium tagluense</name>
    <dbReference type="NCBI Taxonomy" id="360422"/>
    <lineage>
        <taxon>Bacteria</taxon>
        <taxon>Bacillati</taxon>
        <taxon>Bacillota</taxon>
        <taxon>Clostridia</taxon>
        <taxon>Eubacteriales</taxon>
        <taxon>Clostridiaceae</taxon>
        <taxon>Clostridium</taxon>
    </lineage>
</organism>
<gene>
    <name evidence="1" type="ORF">Ctaglu_47200</name>
</gene>
<accession>A0A401UU82</accession>
<dbReference type="InterPro" id="IPR009057">
    <property type="entry name" value="Homeodomain-like_sf"/>
</dbReference>
<protein>
    <submittedName>
        <fullName evidence="1">Uncharacterized protein</fullName>
    </submittedName>
</protein>